<evidence type="ECO:0000256" key="2">
    <source>
        <dbReference type="ARBA" id="ARBA00022737"/>
    </source>
</evidence>
<keyword evidence="1" id="KW-0479">Metal-binding</keyword>
<dbReference type="AlphaFoldDB" id="A0A183DLD5"/>
<dbReference type="Proteomes" id="UP000271098">
    <property type="component" value="Unassembled WGS sequence"/>
</dbReference>
<evidence type="ECO:0000313" key="8">
    <source>
        <dbReference type="Proteomes" id="UP000271098"/>
    </source>
</evidence>
<evidence type="ECO:0000256" key="4">
    <source>
        <dbReference type="ARBA" id="ARBA00022833"/>
    </source>
</evidence>
<evidence type="ECO:0000256" key="1">
    <source>
        <dbReference type="ARBA" id="ARBA00022723"/>
    </source>
</evidence>
<dbReference type="InterPro" id="IPR013087">
    <property type="entry name" value="Znf_C2H2_type"/>
</dbReference>
<dbReference type="GO" id="GO:0008270">
    <property type="term" value="F:zinc ion binding"/>
    <property type="evidence" value="ECO:0007669"/>
    <property type="project" value="UniProtKB-KW"/>
</dbReference>
<protein>
    <submittedName>
        <fullName evidence="9">C2H2-type domain-containing protein</fullName>
    </submittedName>
</protein>
<proteinExistence type="predicted"/>
<dbReference type="InterPro" id="IPR036236">
    <property type="entry name" value="Znf_C2H2_sf"/>
</dbReference>
<accession>A0A183DLD5</accession>
<keyword evidence="2" id="KW-0677">Repeat</keyword>
<evidence type="ECO:0000256" key="5">
    <source>
        <dbReference type="PROSITE-ProRule" id="PRU00042"/>
    </source>
</evidence>
<dbReference type="PROSITE" id="PS00028">
    <property type="entry name" value="ZINC_FINGER_C2H2_1"/>
    <property type="match status" value="1"/>
</dbReference>
<keyword evidence="8" id="KW-1185">Reference proteome</keyword>
<sequence>MRWQCIKTFQEVYIEKRDKPSASQERPKRYQRFREKRYTCDECGRSFTLRQNVQCHILTYHLGTQQLAVNRGKRYVCLTCQKVCFRVVAN</sequence>
<reference evidence="7 8" key="2">
    <citation type="submission" date="2018-11" db="EMBL/GenBank/DDBJ databases">
        <authorList>
            <consortium name="Pathogen Informatics"/>
        </authorList>
    </citation>
    <scope>NUCLEOTIDE SEQUENCE [LARGE SCALE GENOMIC DNA]</scope>
</reference>
<organism evidence="9">
    <name type="scientific">Gongylonema pulchrum</name>
    <dbReference type="NCBI Taxonomy" id="637853"/>
    <lineage>
        <taxon>Eukaryota</taxon>
        <taxon>Metazoa</taxon>
        <taxon>Ecdysozoa</taxon>
        <taxon>Nematoda</taxon>
        <taxon>Chromadorea</taxon>
        <taxon>Rhabditida</taxon>
        <taxon>Spirurina</taxon>
        <taxon>Spiruromorpha</taxon>
        <taxon>Spiruroidea</taxon>
        <taxon>Gongylonematidae</taxon>
        <taxon>Gongylonema</taxon>
    </lineage>
</organism>
<feature type="domain" description="C2H2-type" evidence="6">
    <location>
        <begin position="38"/>
        <end position="66"/>
    </location>
</feature>
<name>A0A183DLD5_9BILA</name>
<dbReference type="WBParaSite" id="GPUH_0000953701-mRNA-1">
    <property type="protein sequence ID" value="GPUH_0000953701-mRNA-1"/>
    <property type="gene ID" value="GPUH_0000953701"/>
</dbReference>
<dbReference type="SUPFAM" id="SSF57667">
    <property type="entry name" value="beta-beta-alpha zinc fingers"/>
    <property type="match status" value="1"/>
</dbReference>
<reference evidence="9" key="1">
    <citation type="submission" date="2016-06" db="UniProtKB">
        <authorList>
            <consortium name="WormBaseParasite"/>
        </authorList>
    </citation>
    <scope>IDENTIFICATION</scope>
</reference>
<evidence type="ECO:0000259" key="6">
    <source>
        <dbReference type="PROSITE" id="PS50157"/>
    </source>
</evidence>
<dbReference type="FunFam" id="3.30.160.60:FF:000100">
    <property type="entry name" value="Zinc finger 45-like"/>
    <property type="match status" value="1"/>
</dbReference>
<evidence type="ECO:0000313" key="7">
    <source>
        <dbReference type="EMBL" id="VDK73385.1"/>
    </source>
</evidence>
<gene>
    <name evidence="7" type="ORF">GPUH_LOCUS9521</name>
</gene>
<dbReference type="EMBL" id="UYRT01031509">
    <property type="protein sequence ID" value="VDK73385.1"/>
    <property type="molecule type" value="Genomic_DNA"/>
</dbReference>
<evidence type="ECO:0000256" key="3">
    <source>
        <dbReference type="ARBA" id="ARBA00022771"/>
    </source>
</evidence>
<evidence type="ECO:0000313" key="9">
    <source>
        <dbReference type="WBParaSite" id="GPUH_0000953701-mRNA-1"/>
    </source>
</evidence>
<keyword evidence="3 5" id="KW-0863">Zinc-finger</keyword>
<dbReference type="Gene3D" id="3.30.160.60">
    <property type="entry name" value="Classic Zinc Finger"/>
    <property type="match status" value="1"/>
</dbReference>
<dbReference type="OrthoDB" id="5871946at2759"/>
<dbReference type="PROSITE" id="PS50157">
    <property type="entry name" value="ZINC_FINGER_C2H2_2"/>
    <property type="match status" value="1"/>
</dbReference>
<keyword evidence="4" id="KW-0862">Zinc</keyword>